<keyword evidence="4 10" id="KW-0288">FMN</keyword>
<feature type="binding site" evidence="10">
    <location>
        <position position="342"/>
    </location>
    <ligand>
        <name>FMN</name>
        <dbReference type="ChEBI" id="CHEBI:58210"/>
    </ligand>
</feature>
<dbReference type="GO" id="GO:0005777">
    <property type="term" value="C:peroxisome"/>
    <property type="evidence" value="ECO:0007669"/>
    <property type="project" value="UniProtKB-ARBA"/>
</dbReference>
<dbReference type="Gene3D" id="3.20.20.70">
    <property type="entry name" value="Aldolase class I"/>
    <property type="match status" value="1"/>
</dbReference>
<dbReference type="PANTHER" id="PTHR10578">
    <property type="entry name" value="S -2-HYDROXY-ACID OXIDASE-RELATED"/>
    <property type="match status" value="1"/>
</dbReference>
<feature type="active site" description="Proton acceptor" evidence="9">
    <location>
        <position position="344"/>
    </location>
</feature>
<dbReference type="GO" id="GO:0003973">
    <property type="term" value="F:(S)-2-hydroxy-acid oxidase activity"/>
    <property type="evidence" value="ECO:0007669"/>
    <property type="project" value="UniProtKB-EC"/>
</dbReference>
<feature type="binding site" evidence="10">
    <location>
        <position position="252"/>
    </location>
    <ligand>
        <name>FMN</name>
        <dbReference type="ChEBI" id="CHEBI:58210"/>
    </ligand>
</feature>
<feature type="binding site" evidence="10">
    <location>
        <begin position="378"/>
        <end position="382"/>
    </location>
    <ligand>
        <name>FMN</name>
        <dbReference type="ChEBI" id="CHEBI:58210"/>
    </ligand>
</feature>
<sequence>MANIEGPPAYPQQPPPTYGPVAGAPYVSYYGYPPPSQQGPVIINMQQQQQQQQQQLQQIITMQVVEKKSEMSLTQPIQALLNVEDYHQQAKGKLSQMIYDFYSTGSDDQLTLIDNQQAFRRIKLRPKILIDVSSHSAINSISCQTQLLNSTMTISFPCIIAPIALHRLANNEHGELATVRAAVACSTIICVSTMASTRMERIAEEHREQIKKNYPQSTSQLWYQLYVFTNRQYTQRLIEHAERCSYKALVVTVDSCVLGNRKCDVYNEFSLPEGIQAENLIDDKSSDFAKTYRQAPMDASLSWKDLKWIRSITSLPIIIKGIIHPDDAREAVKHGVQGIIISNHGGRQLDTCQSTIDALPDSMDAISSERHPIDVYIDGDIRRGTDILKAVALDAKAVLIGRPVLWGLAVDGMQGVRNVLDILKKEFRVAMMLCGCQTVDDIRKNNILVMNNNTNTRSKL</sequence>
<dbReference type="AlphaFoldDB" id="A0A815HHG0"/>
<feature type="binding site" evidence="10">
    <location>
        <position position="224"/>
    </location>
    <ligand>
        <name>FMN</name>
        <dbReference type="ChEBI" id="CHEBI:58210"/>
    </ligand>
</feature>
<comment type="cofactor">
    <cofactor evidence="1">
        <name>FMN</name>
        <dbReference type="ChEBI" id="CHEBI:58210"/>
    </cofactor>
</comment>
<evidence type="ECO:0000256" key="2">
    <source>
        <dbReference type="ARBA" id="ARBA00013087"/>
    </source>
</evidence>
<accession>A0A815HHG0</accession>
<dbReference type="InterPro" id="IPR013785">
    <property type="entry name" value="Aldolase_TIM"/>
</dbReference>
<feature type="binding site" evidence="10">
    <location>
        <position position="347"/>
    </location>
    <ligand>
        <name>glyoxylate</name>
        <dbReference type="ChEBI" id="CHEBI:36655"/>
    </ligand>
</feature>
<evidence type="ECO:0000256" key="1">
    <source>
        <dbReference type="ARBA" id="ARBA00001917"/>
    </source>
</evidence>
<evidence type="ECO:0000313" key="14">
    <source>
        <dbReference type="Proteomes" id="UP000663864"/>
    </source>
</evidence>
<evidence type="ECO:0000313" key="13">
    <source>
        <dbReference type="EMBL" id="CAF4119054.1"/>
    </source>
</evidence>
<evidence type="ECO:0000256" key="5">
    <source>
        <dbReference type="ARBA" id="ARBA00023002"/>
    </source>
</evidence>
<dbReference type="CDD" id="cd02809">
    <property type="entry name" value="alpha_hydroxyacid_oxid_FMN"/>
    <property type="match status" value="1"/>
</dbReference>
<organism evidence="12 14">
    <name type="scientific">Rotaria sordida</name>
    <dbReference type="NCBI Taxonomy" id="392033"/>
    <lineage>
        <taxon>Eukaryota</taxon>
        <taxon>Metazoa</taxon>
        <taxon>Spiralia</taxon>
        <taxon>Gnathifera</taxon>
        <taxon>Rotifera</taxon>
        <taxon>Eurotatoria</taxon>
        <taxon>Bdelloidea</taxon>
        <taxon>Philodinida</taxon>
        <taxon>Philodinidae</taxon>
        <taxon>Rotaria</taxon>
    </lineage>
</organism>
<dbReference type="Pfam" id="PF01070">
    <property type="entry name" value="FMN_dh"/>
    <property type="match status" value="1"/>
</dbReference>
<feature type="binding site" evidence="10">
    <location>
        <begin position="401"/>
        <end position="402"/>
    </location>
    <ligand>
        <name>FMN</name>
        <dbReference type="ChEBI" id="CHEBI:58210"/>
    </ligand>
</feature>
<dbReference type="EMBL" id="CAJNOT010002895">
    <property type="protein sequence ID" value="CAF1350802.1"/>
    <property type="molecule type" value="Genomic_DNA"/>
</dbReference>
<feature type="binding site" evidence="10">
    <location>
        <begin position="162"/>
        <end position="164"/>
    </location>
    <ligand>
        <name>FMN</name>
        <dbReference type="ChEBI" id="CHEBI:58210"/>
    </ligand>
</feature>
<dbReference type="FunFam" id="3.20.20.70:FF:000056">
    <property type="entry name" value="hydroxyacid oxidase 2"/>
    <property type="match status" value="1"/>
</dbReference>
<comment type="catalytic activity">
    <reaction evidence="7">
        <text>a (2S)-2-hydroxycarboxylate + O2 = a 2-oxocarboxylate + H2O2</text>
        <dbReference type="Rhea" id="RHEA:16789"/>
        <dbReference type="ChEBI" id="CHEBI:15379"/>
        <dbReference type="ChEBI" id="CHEBI:16240"/>
        <dbReference type="ChEBI" id="CHEBI:35179"/>
        <dbReference type="ChEBI" id="CHEBI:58123"/>
        <dbReference type="EC" id="1.1.3.15"/>
    </reaction>
    <physiologicalReaction direction="left-to-right" evidence="7">
        <dbReference type="Rhea" id="RHEA:16790"/>
    </physiologicalReaction>
</comment>
<comment type="catalytic activity">
    <reaction evidence="8">
        <text>2-hydroxyoctanoate + O2 = 2-oxooctanoate + H2O2</text>
        <dbReference type="Rhea" id="RHEA:67940"/>
        <dbReference type="ChEBI" id="CHEBI:15379"/>
        <dbReference type="ChEBI" id="CHEBI:16240"/>
        <dbReference type="ChEBI" id="CHEBI:133514"/>
        <dbReference type="ChEBI" id="CHEBI:176689"/>
    </reaction>
    <physiologicalReaction direction="left-to-right" evidence="8">
        <dbReference type="Rhea" id="RHEA:67941"/>
    </physiologicalReaction>
</comment>
<name>A0A815HHG0_9BILA</name>
<dbReference type="InterPro" id="IPR000262">
    <property type="entry name" value="FMN-dep_DH"/>
</dbReference>
<dbReference type="InterPro" id="IPR008259">
    <property type="entry name" value="FMN_hydac_DH_AS"/>
</dbReference>
<dbReference type="InterPro" id="IPR012133">
    <property type="entry name" value="Alpha-hydoxy_acid_DH_FMN"/>
</dbReference>
<feature type="domain" description="FMN hydroxy acid dehydrogenase" evidence="11">
    <location>
        <begin position="75"/>
        <end position="452"/>
    </location>
</feature>
<dbReference type="PIRSF" id="PIRSF000138">
    <property type="entry name" value="Al-hdrx_acd_dh"/>
    <property type="match status" value="1"/>
</dbReference>
<dbReference type="EMBL" id="CAJOBD010008697">
    <property type="protein sequence ID" value="CAF4119054.1"/>
    <property type="molecule type" value="Genomic_DNA"/>
</dbReference>
<dbReference type="PANTHER" id="PTHR10578:SF107">
    <property type="entry name" value="2-HYDROXYACID OXIDASE 1"/>
    <property type="match status" value="1"/>
</dbReference>
<dbReference type="GO" id="GO:0010181">
    <property type="term" value="F:FMN binding"/>
    <property type="evidence" value="ECO:0007669"/>
    <property type="project" value="InterPro"/>
</dbReference>
<feature type="binding site" evidence="10">
    <location>
        <position position="344"/>
    </location>
    <ligand>
        <name>glyoxylate</name>
        <dbReference type="ChEBI" id="CHEBI:36655"/>
    </ligand>
</feature>
<evidence type="ECO:0000256" key="8">
    <source>
        <dbReference type="ARBA" id="ARBA00029327"/>
    </source>
</evidence>
<feature type="binding site" evidence="10">
    <location>
        <position position="192"/>
    </location>
    <ligand>
        <name>FMN</name>
        <dbReference type="ChEBI" id="CHEBI:58210"/>
    </ligand>
</feature>
<evidence type="ECO:0000256" key="6">
    <source>
        <dbReference type="ARBA" id="ARBA00024042"/>
    </source>
</evidence>
<evidence type="ECO:0000313" key="12">
    <source>
        <dbReference type="EMBL" id="CAF1350802.1"/>
    </source>
</evidence>
<gene>
    <name evidence="13" type="ORF">JBS370_LOCUS32548</name>
    <name evidence="12" type="ORF">ZHD862_LOCUS30551</name>
</gene>
<feature type="binding site" evidence="10">
    <location>
        <position position="320"/>
    </location>
    <ligand>
        <name>FMN</name>
        <dbReference type="ChEBI" id="CHEBI:58210"/>
    </ligand>
</feature>
<keyword evidence="5" id="KW-0560">Oxidoreductase</keyword>
<evidence type="ECO:0000256" key="4">
    <source>
        <dbReference type="ARBA" id="ARBA00022643"/>
    </source>
</evidence>
<evidence type="ECO:0000256" key="10">
    <source>
        <dbReference type="PIRSR" id="PIRSR000138-2"/>
    </source>
</evidence>
<evidence type="ECO:0000256" key="9">
    <source>
        <dbReference type="PIRSR" id="PIRSR000138-1"/>
    </source>
</evidence>
<proteinExistence type="inferred from homology"/>
<dbReference type="InterPro" id="IPR037396">
    <property type="entry name" value="FMN_HAD"/>
</dbReference>
<feature type="binding site" evidence="10">
    <location>
        <position position="226"/>
    </location>
    <ligand>
        <name>glyoxylate</name>
        <dbReference type="ChEBI" id="CHEBI:36655"/>
    </ligand>
</feature>
<reference evidence="12" key="1">
    <citation type="submission" date="2021-02" db="EMBL/GenBank/DDBJ databases">
        <authorList>
            <person name="Nowell W R."/>
        </authorList>
    </citation>
    <scope>NUCLEOTIDE SEQUENCE</scope>
</reference>
<dbReference type="PROSITE" id="PS00557">
    <property type="entry name" value="FMN_HYDROXY_ACID_DH_1"/>
    <property type="match status" value="1"/>
</dbReference>
<comment type="similarity">
    <text evidence="6">Belongs to the FMN-dependent alpha-hydroxy acid dehydrogenase family.</text>
</comment>
<evidence type="ECO:0000259" key="11">
    <source>
        <dbReference type="PROSITE" id="PS51349"/>
    </source>
</evidence>
<dbReference type="Proteomes" id="UP000663864">
    <property type="component" value="Unassembled WGS sequence"/>
</dbReference>
<keyword evidence="3 10" id="KW-0285">Flavoprotein</keyword>
<comment type="caution">
    <text evidence="12">The sequence shown here is derived from an EMBL/GenBank/DDBJ whole genome shotgun (WGS) entry which is preliminary data.</text>
</comment>
<evidence type="ECO:0000256" key="3">
    <source>
        <dbReference type="ARBA" id="ARBA00022630"/>
    </source>
</evidence>
<dbReference type="PROSITE" id="PS51349">
    <property type="entry name" value="FMN_HYDROXY_ACID_DH_2"/>
    <property type="match status" value="1"/>
</dbReference>
<dbReference type="Proteomes" id="UP000663836">
    <property type="component" value="Unassembled WGS sequence"/>
</dbReference>
<dbReference type="EC" id="1.1.3.15" evidence="2"/>
<dbReference type="SUPFAM" id="SSF51395">
    <property type="entry name" value="FMN-linked oxidoreductases"/>
    <property type="match status" value="1"/>
</dbReference>
<feature type="binding site" evidence="10">
    <location>
        <position position="261"/>
    </location>
    <ligand>
        <name>glyoxylate</name>
        <dbReference type="ChEBI" id="CHEBI:36655"/>
    </ligand>
</feature>
<protein>
    <recommendedName>
        <fullName evidence="2">(S)-2-hydroxy-acid oxidase</fullName>
        <ecNumber evidence="2">1.1.3.15</ecNumber>
    </recommendedName>
</protein>
<evidence type="ECO:0000256" key="7">
    <source>
        <dbReference type="ARBA" id="ARBA00029325"/>
    </source>
</evidence>